<dbReference type="AlphaFoldDB" id="A0A0D9W107"/>
<dbReference type="PANTHER" id="PTHR31719:SF243">
    <property type="entry name" value="NAC DOMAIN-CONTAINING PROTEIN"/>
    <property type="match status" value="1"/>
</dbReference>
<dbReference type="InterPro" id="IPR003441">
    <property type="entry name" value="NAC-dom"/>
</dbReference>
<protein>
    <recommendedName>
        <fullName evidence="6">NAC domain-containing protein</fullName>
    </recommendedName>
</protein>
<dbReference type="eggNOG" id="ENOG502R4AI">
    <property type="taxonomic scope" value="Eukaryota"/>
</dbReference>
<evidence type="ECO:0000256" key="2">
    <source>
        <dbReference type="ARBA" id="ARBA00023125"/>
    </source>
</evidence>
<proteinExistence type="predicted"/>
<keyword evidence="3" id="KW-0804">Transcription</keyword>
<dbReference type="Gene3D" id="2.170.150.80">
    <property type="entry name" value="NAC domain"/>
    <property type="match status" value="1"/>
</dbReference>
<sequence>MAGTIKGLVFSPTDNQLTDVYLRRYLLRLDDLPSSCFHVADVYSASPDRLLANLAPAPGTGNGDDGDGDDRVWYVPTPVRLLGGKIARRRKDRTVVGDGGGGCWRAEGWAEDVRGSAGGGRMQKLSYYRAEYSGGGGIKREWIMVEYSLPGSEHLVALCKLYRSPRYSRYITPPSMTSSPSTSVASGSKRKADQEEADHRDAPACSVRRQNPPPDAGQETAEPFC</sequence>
<dbReference type="GO" id="GO:0006355">
    <property type="term" value="P:regulation of DNA-templated transcription"/>
    <property type="evidence" value="ECO:0007669"/>
    <property type="project" value="InterPro"/>
</dbReference>
<reference evidence="7 8" key="1">
    <citation type="submission" date="2012-08" db="EMBL/GenBank/DDBJ databases">
        <title>Oryza genome evolution.</title>
        <authorList>
            <person name="Wing R.A."/>
        </authorList>
    </citation>
    <scope>NUCLEOTIDE SEQUENCE</scope>
</reference>
<reference evidence="7" key="3">
    <citation type="submission" date="2015-04" db="UniProtKB">
        <authorList>
            <consortium name="EnsemblPlants"/>
        </authorList>
    </citation>
    <scope>IDENTIFICATION</scope>
</reference>
<evidence type="ECO:0000256" key="1">
    <source>
        <dbReference type="ARBA" id="ARBA00023015"/>
    </source>
</evidence>
<dbReference type="Gramene" id="LPERR03G33950.1">
    <property type="protein sequence ID" value="LPERR03G33950.1"/>
    <property type="gene ID" value="LPERR03G33950"/>
</dbReference>
<evidence type="ECO:0000259" key="6">
    <source>
        <dbReference type="PROSITE" id="PS51005"/>
    </source>
</evidence>
<feature type="compositionally biased region" description="Basic and acidic residues" evidence="5">
    <location>
        <begin position="190"/>
        <end position="202"/>
    </location>
</feature>
<keyword evidence="4" id="KW-0539">Nucleus</keyword>
<keyword evidence="1" id="KW-0805">Transcription regulation</keyword>
<evidence type="ECO:0000313" key="7">
    <source>
        <dbReference type="EnsemblPlants" id="LPERR03G33950.1"/>
    </source>
</evidence>
<dbReference type="PANTHER" id="PTHR31719">
    <property type="entry name" value="NAC TRANSCRIPTION FACTOR 56"/>
    <property type="match status" value="1"/>
</dbReference>
<evidence type="ECO:0000313" key="8">
    <source>
        <dbReference type="Proteomes" id="UP000032180"/>
    </source>
</evidence>
<keyword evidence="2" id="KW-0238">DNA-binding</keyword>
<dbReference type="SUPFAM" id="SSF101941">
    <property type="entry name" value="NAC domain"/>
    <property type="match status" value="1"/>
</dbReference>
<accession>A0A0D9W107</accession>
<evidence type="ECO:0000256" key="3">
    <source>
        <dbReference type="ARBA" id="ARBA00023163"/>
    </source>
</evidence>
<dbReference type="InterPro" id="IPR036093">
    <property type="entry name" value="NAC_dom_sf"/>
</dbReference>
<dbReference type="HOGENOM" id="CLU_1231457_0_0_1"/>
<keyword evidence="8" id="KW-1185">Reference proteome</keyword>
<feature type="domain" description="NAC" evidence="6">
    <location>
        <begin position="4"/>
        <end position="164"/>
    </location>
</feature>
<feature type="compositionally biased region" description="Low complexity" evidence="5">
    <location>
        <begin position="172"/>
        <end position="187"/>
    </location>
</feature>
<dbReference type="PROSITE" id="PS51005">
    <property type="entry name" value="NAC"/>
    <property type="match status" value="1"/>
</dbReference>
<dbReference type="Proteomes" id="UP000032180">
    <property type="component" value="Chromosome 3"/>
</dbReference>
<organism evidence="7 8">
    <name type="scientific">Leersia perrieri</name>
    <dbReference type="NCBI Taxonomy" id="77586"/>
    <lineage>
        <taxon>Eukaryota</taxon>
        <taxon>Viridiplantae</taxon>
        <taxon>Streptophyta</taxon>
        <taxon>Embryophyta</taxon>
        <taxon>Tracheophyta</taxon>
        <taxon>Spermatophyta</taxon>
        <taxon>Magnoliopsida</taxon>
        <taxon>Liliopsida</taxon>
        <taxon>Poales</taxon>
        <taxon>Poaceae</taxon>
        <taxon>BOP clade</taxon>
        <taxon>Oryzoideae</taxon>
        <taxon>Oryzeae</taxon>
        <taxon>Oryzinae</taxon>
        <taxon>Leersia</taxon>
    </lineage>
</organism>
<reference evidence="8" key="2">
    <citation type="submission" date="2013-12" db="EMBL/GenBank/DDBJ databases">
        <authorList>
            <person name="Yu Y."/>
            <person name="Lee S."/>
            <person name="de Baynast K."/>
            <person name="Wissotski M."/>
            <person name="Liu L."/>
            <person name="Talag J."/>
            <person name="Goicoechea J."/>
            <person name="Angelova A."/>
            <person name="Jetty R."/>
            <person name="Kudrna D."/>
            <person name="Golser W."/>
            <person name="Rivera L."/>
            <person name="Zhang J."/>
            <person name="Wing R."/>
        </authorList>
    </citation>
    <scope>NUCLEOTIDE SEQUENCE</scope>
</reference>
<dbReference type="GO" id="GO:0003677">
    <property type="term" value="F:DNA binding"/>
    <property type="evidence" value="ECO:0007669"/>
    <property type="project" value="UniProtKB-KW"/>
</dbReference>
<dbReference type="STRING" id="77586.A0A0D9W107"/>
<name>A0A0D9W107_9ORYZ</name>
<dbReference type="EnsemblPlants" id="LPERR03G33950.1">
    <property type="protein sequence ID" value="LPERR03G33950.1"/>
    <property type="gene ID" value="LPERR03G33950"/>
</dbReference>
<evidence type="ECO:0000256" key="5">
    <source>
        <dbReference type="SAM" id="MobiDB-lite"/>
    </source>
</evidence>
<feature type="region of interest" description="Disordered" evidence="5">
    <location>
        <begin position="170"/>
        <end position="225"/>
    </location>
</feature>
<evidence type="ECO:0000256" key="4">
    <source>
        <dbReference type="ARBA" id="ARBA00023242"/>
    </source>
</evidence>
<dbReference type="Pfam" id="PF02365">
    <property type="entry name" value="NAM"/>
    <property type="match status" value="1"/>
</dbReference>